<proteinExistence type="inferred from homology"/>
<evidence type="ECO:0000256" key="3">
    <source>
        <dbReference type="ARBA" id="ARBA00018141"/>
    </source>
</evidence>
<dbReference type="AlphaFoldDB" id="A0A7W0C6K9"/>
<keyword evidence="5 7" id="KW-0479">Metal-binding</keyword>
<dbReference type="GO" id="GO:0046872">
    <property type="term" value="F:metal ion binding"/>
    <property type="evidence" value="ECO:0007669"/>
    <property type="project" value="UniProtKB-KW"/>
</dbReference>
<dbReference type="PIRSF" id="PIRSF006113">
    <property type="entry name" value="PTP_synth"/>
    <property type="match status" value="1"/>
</dbReference>
<dbReference type="RefSeq" id="WP_181549763.1">
    <property type="nucleotide sequence ID" value="NZ_JACDUS010000001.1"/>
</dbReference>
<evidence type="ECO:0000313" key="9">
    <source>
        <dbReference type="Proteomes" id="UP000525298"/>
    </source>
</evidence>
<comment type="similarity">
    <text evidence="2 5">Belongs to the PTPS family. QueD subfamily.</text>
</comment>
<evidence type="ECO:0000256" key="5">
    <source>
        <dbReference type="PIRNR" id="PIRNR006113"/>
    </source>
</evidence>
<dbReference type="EC" id="4.-.-.-" evidence="5"/>
<dbReference type="Gene3D" id="3.30.479.10">
    <property type="entry name" value="6-pyruvoyl tetrahydropterin synthase/QueD"/>
    <property type="match status" value="1"/>
</dbReference>
<name>A0A7W0C6K9_9BACT</name>
<keyword evidence="9" id="KW-1185">Reference proteome</keyword>
<dbReference type="SUPFAM" id="SSF55620">
    <property type="entry name" value="Tetrahydrobiopterin biosynthesis enzymes-like"/>
    <property type="match status" value="1"/>
</dbReference>
<comment type="catalytic activity">
    <reaction evidence="4 5">
        <text>7,8-dihydroneopterin 3'-triphosphate + H2O = 6-carboxy-5,6,7,8-tetrahydropterin + triphosphate + acetaldehyde + 2 H(+)</text>
        <dbReference type="Rhea" id="RHEA:27966"/>
        <dbReference type="ChEBI" id="CHEBI:15343"/>
        <dbReference type="ChEBI" id="CHEBI:15377"/>
        <dbReference type="ChEBI" id="CHEBI:15378"/>
        <dbReference type="ChEBI" id="CHEBI:18036"/>
        <dbReference type="ChEBI" id="CHEBI:58462"/>
        <dbReference type="ChEBI" id="CHEBI:61032"/>
        <dbReference type="EC" id="4.1.2.50"/>
    </reaction>
</comment>
<feature type="binding site" evidence="7">
    <location>
        <position position="29"/>
    </location>
    <ligand>
        <name>Zn(2+)</name>
        <dbReference type="ChEBI" id="CHEBI:29105"/>
    </ligand>
</feature>
<dbReference type="GO" id="GO:0070497">
    <property type="term" value="F:6-carboxytetrahydropterin synthase activity"/>
    <property type="evidence" value="ECO:0007669"/>
    <property type="project" value="UniProtKB-EC"/>
</dbReference>
<comment type="pathway">
    <text evidence="1 5">Purine metabolism; 7-cyano-7-deazaguanine biosynthesis.</text>
</comment>
<feature type="binding site" evidence="7">
    <location>
        <position position="14"/>
    </location>
    <ligand>
        <name>Zn(2+)</name>
        <dbReference type="ChEBI" id="CHEBI:29105"/>
    </ligand>
</feature>
<dbReference type="PANTHER" id="PTHR12589:SF8">
    <property type="entry name" value="6-CARBOXY-5,6,7,8-TETRAHYDROPTERIN SYNTHASE"/>
    <property type="match status" value="1"/>
</dbReference>
<feature type="active site" description="Proton acceptor" evidence="6">
    <location>
        <position position="23"/>
    </location>
</feature>
<dbReference type="Proteomes" id="UP000525298">
    <property type="component" value="Unassembled WGS sequence"/>
</dbReference>
<feature type="binding site" evidence="7">
    <location>
        <position position="27"/>
    </location>
    <ligand>
        <name>Zn(2+)</name>
        <dbReference type="ChEBI" id="CHEBI:29105"/>
    </ligand>
</feature>
<dbReference type="UniPathway" id="UPA00391"/>
<evidence type="ECO:0000256" key="1">
    <source>
        <dbReference type="ARBA" id="ARBA00005061"/>
    </source>
</evidence>
<gene>
    <name evidence="8" type="ORF">HNR65_000403</name>
</gene>
<sequence>MYELKVVNRFAAAHQLKMVTEKCENLHGHNWKVELFVAGEKLQDSGVLMDFGIIKKRLGAIIDSLDHKFLNELPAFADANPSSETIARYIADAFTERIEPGEGIFVSRVHVWESDDACAAYWPPR</sequence>
<dbReference type="InterPro" id="IPR038418">
    <property type="entry name" value="6-PTP_synth/QueD_sf"/>
</dbReference>
<feature type="active site" description="Charge relay system" evidence="6">
    <location>
        <position position="113"/>
    </location>
</feature>
<comment type="caution">
    <text evidence="8">The sequence shown here is derived from an EMBL/GenBank/DDBJ whole genome shotgun (WGS) entry which is preliminary data.</text>
</comment>
<dbReference type="EMBL" id="JACDUS010000001">
    <property type="protein sequence ID" value="MBA2880096.1"/>
    <property type="molecule type" value="Genomic_DNA"/>
</dbReference>
<dbReference type="NCBIfam" id="TIGR03367">
    <property type="entry name" value="queuosine_QueD"/>
    <property type="match status" value="1"/>
</dbReference>
<accession>A0A7W0C6K9</accession>
<dbReference type="InterPro" id="IPR007115">
    <property type="entry name" value="6-PTP_synth/QueD"/>
</dbReference>
<dbReference type="PANTHER" id="PTHR12589">
    <property type="entry name" value="PYRUVOYL TETRAHYDROBIOPTERIN SYNTHASE"/>
    <property type="match status" value="1"/>
</dbReference>
<organism evidence="8 9">
    <name type="scientific">Desulfosalsimonas propionicica</name>
    <dbReference type="NCBI Taxonomy" id="332175"/>
    <lineage>
        <taxon>Bacteria</taxon>
        <taxon>Pseudomonadati</taxon>
        <taxon>Thermodesulfobacteriota</taxon>
        <taxon>Desulfobacteria</taxon>
        <taxon>Desulfobacterales</taxon>
        <taxon>Desulfosalsimonadaceae</taxon>
        <taxon>Desulfosalsimonas</taxon>
    </lineage>
</organism>
<protein>
    <recommendedName>
        <fullName evidence="3 5">6-carboxy-5,6,7,8-tetrahydropterin synthase</fullName>
        <ecNumber evidence="5">4.-.-.-</ecNumber>
    </recommendedName>
</protein>
<keyword evidence="5 8" id="KW-0456">Lyase</keyword>
<reference evidence="8 9" key="1">
    <citation type="submission" date="2020-07" db="EMBL/GenBank/DDBJ databases">
        <title>Genomic Encyclopedia of Type Strains, Phase IV (KMG-IV): sequencing the most valuable type-strain genomes for metagenomic binning, comparative biology and taxonomic classification.</title>
        <authorList>
            <person name="Goeker M."/>
        </authorList>
    </citation>
    <scope>NUCLEOTIDE SEQUENCE [LARGE SCALE GENOMIC DNA]</scope>
    <source>
        <strain evidence="8 9">DSM 17721</strain>
    </source>
</reference>
<evidence type="ECO:0000256" key="4">
    <source>
        <dbReference type="ARBA" id="ARBA00048807"/>
    </source>
</evidence>
<evidence type="ECO:0000256" key="7">
    <source>
        <dbReference type="PIRSR" id="PIRSR006113-2"/>
    </source>
</evidence>
<evidence type="ECO:0000256" key="6">
    <source>
        <dbReference type="PIRSR" id="PIRSR006113-1"/>
    </source>
</evidence>
<comment type="cofactor">
    <cofactor evidence="5 7">
        <name>Zn(2+)</name>
        <dbReference type="ChEBI" id="CHEBI:29105"/>
    </cofactor>
    <text evidence="5 7">Binds 1 zinc ion per subunit.</text>
</comment>
<dbReference type="GO" id="GO:0008616">
    <property type="term" value="P:tRNA queuosine(34) biosynthetic process"/>
    <property type="evidence" value="ECO:0007669"/>
    <property type="project" value="UniProtKB-KW"/>
</dbReference>
<keyword evidence="5" id="KW-0671">Queuosine biosynthesis</keyword>
<evidence type="ECO:0000313" key="8">
    <source>
        <dbReference type="EMBL" id="MBA2880096.1"/>
    </source>
</evidence>
<keyword evidence="5 7" id="KW-0862">Zinc</keyword>
<feature type="active site" description="Charge relay system" evidence="6">
    <location>
        <position position="67"/>
    </location>
</feature>
<dbReference type="Pfam" id="PF01242">
    <property type="entry name" value="PTPS"/>
    <property type="match status" value="1"/>
</dbReference>
<evidence type="ECO:0000256" key="2">
    <source>
        <dbReference type="ARBA" id="ARBA00008900"/>
    </source>
</evidence>